<evidence type="ECO:0000313" key="1">
    <source>
        <dbReference type="EMBL" id="TDY52255.1"/>
    </source>
</evidence>
<protein>
    <submittedName>
        <fullName evidence="1">Uncharacterized protein</fullName>
    </submittedName>
</protein>
<gene>
    <name evidence="1" type="ORF">BX592_105139</name>
</gene>
<dbReference type="Proteomes" id="UP000295509">
    <property type="component" value="Unassembled WGS sequence"/>
</dbReference>
<dbReference type="AlphaFoldDB" id="A0A4V3HFC2"/>
<comment type="caution">
    <text evidence="1">The sequence shown here is derived from an EMBL/GenBank/DDBJ whole genome shotgun (WGS) entry which is preliminary data.</text>
</comment>
<organism evidence="1 2">
    <name type="scientific">Paraburkholderia rhizosphaerae</name>
    <dbReference type="NCBI Taxonomy" id="480658"/>
    <lineage>
        <taxon>Bacteria</taxon>
        <taxon>Pseudomonadati</taxon>
        <taxon>Pseudomonadota</taxon>
        <taxon>Betaproteobacteria</taxon>
        <taxon>Burkholderiales</taxon>
        <taxon>Burkholderiaceae</taxon>
        <taxon>Paraburkholderia</taxon>
    </lineage>
</organism>
<sequence>MYRVFDTVCIVIRSEAEHLDAGPRGTPQMRAVGMEYAISLFTHEPGNESGLVLARYPHPDGAAGVAR</sequence>
<evidence type="ECO:0000313" key="2">
    <source>
        <dbReference type="Proteomes" id="UP000295509"/>
    </source>
</evidence>
<keyword evidence="2" id="KW-1185">Reference proteome</keyword>
<accession>A0A4V3HFC2</accession>
<reference evidence="1 2" key="1">
    <citation type="submission" date="2019-03" db="EMBL/GenBank/DDBJ databases">
        <title>Genomic Encyclopedia of Type Strains, Phase III (KMG-III): the genomes of soil and plant-associated and newly described type strains.</title>
        <authorList>
            <person name="Whitman W."/>
        </authorList>
    </citation>
    <scope>NUCLEOTIDE SEQUENCE [LARGE SCALE GENOMIC DNA]</scope>
    <source>
        <strain evidence="1 2">LMG 29544</strain>
    </source>
</reference>
<dbReference type="EMBL" id="SORE01000005">
    <property type="protein sequence ID" value="TDY52255.1"/>
    <property type="molecule type" value="Genomic_DNA"/>
</dbReference>
<name>A0A4V3HFC2_9BURK</name>
<proteinExistence type="predicted"/>